<dbReference type="InterPro" id="IPR001584">
    <property type="entry name" value="Integrase_cat-core"/>
</dbReference>
<name>A0A2I0VBA7_9ASPA</name>
<accession>A0A2I0VBA7</accession>
<sequence>MVVVDRFSKMAHFLSCKKTANALHVAHLFFHQVVRLHGVPRSLTSDRDVKFISHFWRELWKRLGTDLNLSSAYHPQSDGQTKVVNRTLGRMLRCLVQDHPKQWEEMLSTAEFAYNSMVNRSTGKSPFSIVYTKLPNLALDVVVLPKCKSGMAAKFTSHYTKMLEDVHTHLTNANLRYKAAADVHRRQQLFNVGDLVMVRIRRERFPPGTYSKLSRRKIGPIPIIDKINDNAYTMELPADQNTSPTFNVSDISLYHPPDPAIIEISSSESSSSDAGED</sequence>
<reference evidence="2 3" key="2">
    <citation type="journal article" date="2017" name="Nature">
        <title>The Apostasia genome and the evolution of orchids.</title>
        <authorList>
            <person name="Zhang G.Q."/>
            <person name="Liu K.W."/>
            <person name="Li Z."/>
            <person name="Lohaus R."/>
            <person name="Hsiao Y.Y."/>
            <person name="Niu S.C."/>
            <person name="Wang J.Y."/>
            <person name="Lin Y.C."/>
            <person name="Xu Q."/>
            <person name="Chen L.J."/>
            <person name="Yoshida K."/>
            <person name="Fujiwara S."/>
            <person name="Wang Z.W."/>
            <person name="Zhang Y.Q."/>
            <person name="Mitsuda N."/>
            <person name="Wang M."/>
            <person name="Liu G.H."/>
            <person name="Pecoraro L."/>
            <person name="Huang H.X."/>
            <person name="Xiao X.J."/>
            <person name="Lin M."/>
            <person name="Wu X.Y."/>
            <person name="Wu W.L."/>
            <person name="Chen Y.Y."/>
            <person name="Chang S.B."/>
            <person name="Sakamoto S."/>
            <person name="Ohme-Takagi M."/>
            <person name="Yagi M."/>
            <person name="Zeng S.J."/>
            <person name="Shen C.Y."/>
            <person name="Yeh C.M."/>
            <person name="Luo Y.B."/>
            <person name="Tsai W.C."/>
            <person name="Van de Peer Y."/>
            <person name="Liu Z.J."/>
        </authorList>
    </citation>
    <scope>NUCLEOTIDE SEQUENCE [LARGE SCALE GENOMIC DNA]</scope>
    <source>
        <tissue evidence="2">The whole plant</tissue>
    </source>
</reference>
<dbReference type="PANTHER" id="PTHR35046">
    <property type="entry name" value="ZINC KNUCKLE (CCHC-TYPE) FAMILY PROTEIN"/>
    <property type="match status" value="1"/>
</dbReference>
<dbReference type="EMBL" id="KZ503897">
    <property type="protein sequence ID" value="PKU60690.1"/>
    <property type="molecule type" value="Genomic_DNA"/>
</dbReference>
<dbReference type="Gene3D" id="3.30.420.10">
    <property type="entry name" value="Ribonuclease H-like superfamily/Ribonuclease H"/>
    <property type="match status" value="1"/>
</dbReference>
<dbReference type="GO" id="GO:0015074">
    <property type="term" value="P:DNA integration"/>
    <property type="evidence" value="ECO:0007669"/>
    <property type="project" value="InterPro"/>
</dbReference>
<protein>
    <recommendedName>
        <fullName evidence="1">Integrase catalytic domain-containing protein</fullName>
    </recommendedName>
</protein>
<dbReference type="Proteomes" id="UP000233837">
    <property type="component" value="Unassembled WGS sequence"/>
</dbReference>
<organism evidence="2 3">
    <name type="scientific">Dendrobium catenatum</name>
    <dbReference type="NCBI Taxonomy" id="906689"/>
    <lineage>
        <taxon>Eukaryota</taxon>
        <taxon>Viridiplantae</taxon>
        <taxon>Streptophyta</taxon>
        <taxon>Embryophyta</taxon>
        <taxon>Tracheophyta</taxon>
        <taxon>Spermatophyta</taxon>
        <taxon>Magnoliopsida</taxon>
        <taxon>Liliopsida</taxon>
        <taxon>Asparagales</taxon>
        <taxon>Orchidaceae</taxon>
        <taxon>Epidendroideae</taxon>
        <taxon>Malaxideae</taxon>
        <taxon>Dendrobiinae</taxon>
        <taxon>Dendrobium</taxon>
    </lineage>
</organism>
<dbReference type="InterPro" id="IPR056924">
    <property type="entry name" value="SH3_Tf2-1"/>
</dbReference>
<feature type="domain" description="Integrase catalytic" evidence="1">
    <location>
        <begin position="1"/>
        <end position="134"/>
    </location>
</feature>
<evidence type="ECO:0000313" key="3">
    <source>
        <dbReference type="Proteomes" id="UP000233837"/>
    </source>
</evidence>
<evidence type="ECO:0000259" key="1">
    <source>
        <dbReference type="PROSITE" id="PS50994"/>
    </source>
</evidence>
<dbReference type="Pfam" id="PF24626">
    <property type="entry name" value="SH3_Tf2-1"/>
    <property type="match status" value="1"/>
</dbReference>
<gene>
    <name evidence="2" type="ORF">MA16_Dca022604</name>
</gene>
<dbReference type="GO" id="GO:0003676">
    <property type="term" value="F:nucleic acid binding"/>
    <property type="evidence" value="ECO:0007669"/>
    <property type="project" value="InterPro"/>
</dbReference>
<dbReference type="InterPro" id="IPR012337">
    <property type="entry name" value="RNaseH-like_sf"/>
</dbReference>
<evidence type="ECO:0000313" key="2">
    <source>
        <dbReference type="EMBL" id="PKU60690.1"/>
    </source>
</evidence>
<dbReference type="InterPro" id="IPR036397">
    <property type="entry name" value="RNaseH_sf"/>
</dbReference>
<reference evidence="2 3" key="1">
    <citation type="journal article" date="2016" name="Sci. Rep.">
        <title>The Dendrobium catenatum Lindl. genome sequence provides insights into polysaccharide synthase, floral development and adaptive evolution.</title>
        <authorList>
            <person name="Zhang G.Q."/>
            <person name="Xu Q."/>
            <person name="Bian C."/>
            <person name="Tsai W.C."/>
            <person name="Yeh C.M."/>
            <person name="Liu K.W."/>
            <person name="Yoshida K."/>
            <person name="Zhang L.S."/>
            <person name="Chang S.B."/>
            <person name="Chen F."/>
            <person name="Shi Y."/>
            <person name="Su Y.Y."/>
            <person name="Zhang Y.Q."/>
            <person name="Chen L.J."/>
            <person name="Yin Y."/>
            <person name="Lin M."/>
            <person name="Huang H."/>
            <person name="Deng H."/>
            <person name="Wang Z.W."/>
            <person name="Zhu S.L."/>
            <person name="Zhao X."/>
            <person name="Deng C."/>
            <person name="Niu S.C."/>
            <person name="Huang J."/>
            <person name="Wang M."/>
            <person name="Liu G.H."/>
            <person name="Yang H.J."/>
            <person name="Xiao X.J."/>
            <person name="Hsiao Y.Y."/>
            <person name="Wu W.L."/>
            <person name="Chen Y.Y."/>
            <person name="Mitsuda N."/>
            <person name="Ohme-Takagi M."/>
            <person name="Luo Y.B."/>
            <person name="Van de Peer Y."/>
            <person name="Liu Z.J."/>
        </authorList>
    </citation>
    <scope>NUCLEOTIDE SEQUENCE [LARGE SCALE GENOMIC DNA]</scope>
    <source>
        <tissue evidence="2">The whole plant</tissue>
    </source>
</reference>
<dbReference type="SUPFAM" id="SSF53098">
    <property type="entry name" value="Ribonuclease H-like"/>
    <property type="match status" value="1"/>
</dbReference>
<dbReference type="PROSITE" id="PS50994">
    <property type="entry name" value="INTEGRASE"/>
    <property type="match status" value="1"/>
</dbReference>
<keyword evidence="3" id="KW-1185">Reference proteome</keyword>
<dbReference type="PANTHER" id="PTHR35046:SF26">
    <property type="entry name" value="RNA-DIRECTED DNA POLYMERASE"/>
    <property type="match status" value="1"/>
</dbReference>
<proteinExistence type="predicted"/>
<dbReference type="AlphaFoldDB" id="A0A2I0VBA7"/>